<dbReference type="InterPro" id="IPR056861">
    <property type="entry name" value="HMCN1-like_VWA"/>
</dbReference>
<dbReference type="SUPFAM" id="SSF53300">
    <property type="entry name" value="vWA-like"/>
    <property type="match status" value="1"/>
</dbReference>
<dbReference type="Gene3D" id="3.40.50.410">
    <property type="entry name" value="von Willebrand factor, type A domain"/>
    <property type="match status" value="1"/>
</dbReference>
<evidence type="ECO:0000256" key="1">
    <source>
        <dbReference type="ARBA" id="ARBA00004613"/>
    </source>
</evidence>
<evidence type="ECO:0000256" key="3">
    <source>
        <dbReference type="ARBA" id="ARBA00022729"/>
    </source>
</evidence>
<sequence length="425" mass="47363">MEKGFSANHGRKSFSMSPKYLIPVSTFFCALLLMGAVRKRSAAVAPPSDIDSPYTLADSPYSTADSPRSQAKIQVVFALDATGSMSGLIGAAKEKIWSIAGSLAQADPAPAIEIGLIFYRDRGDQFITRRVALSGDMDDVYEQLMQMTADGGGDSPESVNQALNEAITKFKWDTAGSTYKTVFLVGDCPPHMDYRDDVKYPVSCKLATQKDIVLNTILMGDNYNAKKIWRDIAQCNQGSFTQVNMDANDIQVNTPYDDQIAQLSDRLDDSRIYYGNAEEKTAYSAKVSKSKYISSNVSSNVKAQRAEYNTTKAGKGAYYGKKELLENYKDKSVSVEAIKTEELPDEMKTMTVAEREGYLKKKVAERDSLNKELAKYVKLRQEYIEKDLKTRNAADVDSSFTNKIYKSIQKQTEKKKIYLKADAKY</sequence>
<keyword evidence="6" id="KW-1185">Reference proteome</keyword>
<dbReference type="PROSITE" id="PS50234">
    <property type="entry name" value="VWFA"/>
    <property type="match status" value="1"/>
</dbReference>
<dbReference type="PANTHER" id="PTHR47763">
    <property type="entry name" value="ALPHA-PROTEIN KINASE VWKA"/>
    <property type="match status" value="1"/>
</dbReference>
<evidence type="ECO:0000313" key="6">
    <source>
        <dbReference type="Proteomes" id="UP000261174"/>
    </source>
</evidence>
<dbReference type="CDD" id="cd00198">
    <property type="entry name" value="vWFA"/>
    <property type="match status" value="1"/>
</dbReference>
<dbReference type="EMBL" id="QTJV01000009">
    <property type="protein sequence ID" value="RFM32387.1"/>
    <property type="molecule type" value="Genomic_DNA"/>
</dbReference>
<dbReference type="AlphaFoldDB" id="A0A3E1NWS5"/>
<comment type="subcellular location">
    <subcellularLocation>
        <location evidence="1">Secreted</location>
    </subcellularLocation>
</comment>
<dbReference type="GO" id="GO:0005737">
    <property type="term" value="C:cytoplasm"/>
    <property type="evidence" value="ECO:0007669"/>
    <property type="project" value="TreeGrafter"/>
</dbReference>
<organism evidence="5 6">
    <name type="scientific">Chitinophaga silvisoli</name>
    <dbReference type="NCBI Taxonomy" id="2291814"/>
    <lineage>
        <taxon>Bacteria</taxon>
        <taxon>Pseudomonadati</taxon>
        <taxon>Bacteroidota</taxon>
        <taxon>Chitinophagia</taxon>
        <taxon>Chitinophagales</taxon>
        <taxon>Chitinophagaceae</taxon>
        <taxon>Chitinophaga</taxon>
    </lineage>
</organism>
<dbReference type="Proteomes" id="UP000261174">
    <property type="component" value="Unassembled WGS sequence"/>
</dbReference>
<protein>
    <submittedName>
        <fullName evidence="5">VWA domain-containing protein</fullName>
    </submittedName>
</protein>
<feature type="domain" description="VWFA" evidence="4">
    <location>
        <begin position="74"/>
        <end position="267"/>
    </location>
</feature>
<proteinExistence type="predicted"/>
<comment type="caution">
    <text evidence="5">The sequence shown here is derived from an EMBL/GenBank/DDBJ whole genome shotgun (WGS) entry which is preliminary data.</text>
</comment>
<evidence type="ECO:0000313" key="5">
    <source>
        <dbReference type="EMBL" id="RFM32387.1"/>
    </source>
</evidence>
<dbReference type="InterPro" id="IPR036465">
    <property type="entry name" value="vWFA_dom_sf"/>
</dbReference>
<dbReference type="PANTHER" id="PTHR47763:SF1">
    <property type="entry name" value="DUF659 DOMAIN-CONTAINING PROTEIN"/>
    <property type="match status" value="1"/>
</dbReference>
<gene>
    <name evidence="5" type="ORF">DXN04_22115</name>
</gene>
<dbReference type="GO" id="GO:0004674">
    <property type="term" value="F:protein serine/threonine kinase activity"/>
    <property type="evidence" value="ECO:0007669"/>
    <property type="project" value="TreeGrafter"/>
</dbReference>
<accession>A0A3E1NWS5</accession>
<dbReference type="Pfam" id="PF25106">
    <property type="entry name" value="VWA_4"/>
    <property type="match status" value="1"/>
</dbReference>
<dbReference type="SMART" id="SM00327">
    <property type="entry name" value="VWA"/>
    <property type="match status" value="1"/>
</dbReference>
<keyword evidence="2" id="KW-0964">Secreted</keyword>
<evidence type="ECO:0000259" key="4">
    <source>
        <dbReference type="PROSITE" id="PS50234"/>
    </source>
</evidence>
<name>A0A3E1NWS5_9BACT</name>
<dbReference type="InterPro" id="IPR002035">
    <property type="entry name" value="VWF_A"/>
</dbReference>
<keyword evidence="3" id="KW-0732">Signal</keyword>
<evidence type="ECO:0000256" key="2">
    <source>
        <dbReference type="ARBA" id="ARBA00022525"/>
    </source>
</evidence>
<dbReference type="InterPro" id="IPR052969">
    <property type="entry name" value="Thr-specific_kinase-like"/>
</dbReference>
<reference evidence="5 6" key="1">
    <citation type="submission" date="2018-08" db="EMBL/GenBank/DDBJ databases">
        <title>Chitinophaga sp. K20C18050901, a novel bacterium isolated from forest soil.</title>
        <authorList>
            <person name="Wang C."/>
        </authorList>
    </citation>
    <scope>NUCLEOTIDE SEQUENCE [LARGE SCALE GENOMIC DNA]</scope>
    <source>
        <strain evidence="5 6">K20C18050901</strain>
    </source>
</reference>